<reference evidence="3" key="2">
    <citation type="submission" date="2017-10" db="EMBL/GenBank/DDBJ databases">
        <title>Ladona fulva Genome sequencing and assembly.</title>
        <authorList>
            <person name="Murali S."/>
            <person name="Richards S."/>
            <person name="Bandaranaike D."/>
            <person name="Bellair M."/>
            <person name="Blankenburg K."/>
            <person name="Chao H."/>
            <person name="Dinh H."/>
            <person name="Doddapaneni H."/>
            <person name="Dugan-Rocha S."/>
            <person name="Elkadiri S."/>
            <person name="Gnanaolivu R."/>
            <person name="Hernandez B."/>
            <person name="Skinner E."/>
            <person name="Javaid M."/>
            <person name="Lee S."/>
            <person name="Li M."/>
            <person name="Ming W."/>
            <person name="Munidasa M."/>
            <person name="Muniz J."/>
            <person name="Nguyen L."/>
            <person name="Hughes D."/>
            <person name="Osuji N."/>
            <person name="Pu L.-L."/>
            <person name="Puazo M."/>
            <person name="Qu C."/>
            <person name="Quiroz J."/>
            <person name="Raj R."/>
            <person name="Weissenberger G."/>
            <person name="Xin Y."/>
            <person name="Zou X."/>
            <person name="Han Y."/>
            <person name="Worley K."/>
            <person name="Muzny D."/>
            <person name="Gibbs R."/>
        </authorList>
    </citation>
    <scope>NUCLEOTIDE SEQUENCE</scope>
    <source>
        <strain evidence="3">Sampled in the wild</strain>
    </source>
</reference>
<dbReference type="AlphaFoldDB" id="A0A8K0KKL0"/>
<sequence length="197" mass="21753">MEAVVSGGVPHIFGDPISHGTMDALVTPTQWLCIDESMVFWRGHLIFCIYMKVKRHTYGIKTYMLTEPSGLALRFLVYTGSSDSDMGGVGHVDNDFSGAAPDNHRNKFWISFNSHNQTSSSLLRLRQSCQPQASSIEGEGNYARQDYLPLDHHLNSTGRFSYPCDPEGHTGRRLSPLAGLPKPGKLKGRSQTKSGPD</sequence>
<gene>
    <name evidence="3" type="ORF">J437_LFUL015441</name>
</gene>
<reference evidence="3" key="1">
    <citation type="submission" date="2013-04" db="EMBL/GenBank/DDBJ databases">
        <authorList>
            <person name="Qu J."/>
            <person name="Murali S.C."/>
            <person name="Bandaranaike D."/>
            <person name="Bellair M."/>
            <person name="Blankenburg K."/>
            <person name="Chao H."/>
            <person name="Dinh H."/>
            <person name="Doddapaneni H."/>
            <person name="Downs B."/>
            <person name="Dugan-Rocha S."/>
            <person name="Elkadiri S."/>
            <person name="Gnanaolivu R.D."/>
            <person name="Hernandez B."/>
            <person name="Javaid M."/>
            <person name="Jayaseelan J.C."/>
            <person name="Lee S."/>
            <person name="Li M."/>
            <person name="Ming W."/>
            <person name="Munidasa M."/>
            <person name="Muniz J."/>
            <person name="Nguyen L."/>
            <person name="Ongeri F."/>
            <person name="Osuji N."/>
            <person name="Pu L.-L."/>
            <person name="Puazo M."/>
            <person name="Qu C."/>
            <person name="Quiroz J."/>
            <person name="Raj R."/>
            <person name="Weissenberger G."/>
            <person name="Xin Y."/>
            <person name="Zou X."/>
            <person name="Han Y."/>
            <person name="Richards S."/>
            <person name="Worley K."/>
            <person name="Muzny D."/>
            <person name="Gibbs R."/>
        </authorList>
    </citation>
    <scope>NUCLEOTIDE SEQUENCE</scope>
    <source>
        <strain evidence="3">Sampled in the wild</strain>
    </source>
</reference>
<protein>
    <recommendedName>
        <fullName evidence="2">PiggyBac transposable element-derived protein domain-containing protein</fullName>
    </recommendedName>
</protein>
<evidence type="ECO:0000313" key="3">
    <source>
        <dbReference type="EMBL" id="KAG8235586.1"/>
    </source>
</evidence>
<accession>A0A8K0KKL0</accession>
<dbReference type="InterPro" id="IPR029526">
    <property type="entry name" value="PGBD"/>
</dbReference>
<proteinExistence type="predicted"/>
<evidence type="ECO:0000256" key="1">
    <source>
        <dbReference type="SAM" id="MobiDB-lite"/>
    </source>
</evidence>
<dbReference type="EMBL" id="KZ308926">
    <property type="protein sequence ID" value="KAG8235586.1"/>
    <property type="molecule type" value="Genomic_DNA"/>
</dbReference>
<evidence type="ECO:0000313" key="4">
    <source>
        <dbReference type="Proteomes" id="UP000792457"/>
    </source>
</evidence>
<feature type="region of interest" description="Disordered" evidence="1">
    <location>
        <begin position="161"/>
        <end position="197"/>
    </location>
</feature>
<dbReference type="OrthoDB" id="6740508at2759"/>
<keyword evidence="4" id="KW-1185">Reference proteome</keyword>
<dbReference type="Pfam" id="PF13843">
    <property type="entry name" value="DDE_Tnp_1_7"/>
    <property type="match status" value="1"/>
</dbReference>
<name>A0A8K0KKL0_LADFU</name>
<comment type="caution">
    <text evidence="3">The sequence shown here is derived from an EMBL/GenBank/DDBJ whole genome shotgun (WGS) entry which is preliminary data.</text>
</comment>
<organism evidence="3 4">
    <name type="scientific">Ladona fulva</name>
    <name type="common">Scarce chaser dragonfly</name>
    <name type="synonym">Libellula fulva</name>
    <dbReference type="NCBI Taxonomy" id="123851"/>
    <lineage>
        <taxon>Eukaryota</taxon>
        <taxon>Metazoa</taxon>
        <taxon>Ecdysozoa</taxon>
        <taxon>Arthropoda</taxon>
        <taxon>Hexapoda</taxon>
        <taxon>Insecta</taxon>
        <taxon>Pterygota</taxon>
        <taxon>Palaeoptera</taxon>
        <taxon>Odonata</taxon>
        <taxon>Epiprocta</taxon>
        <taxon>Anisoptera</taxon>
        <taxon>Libelluloidea</taxon>
        <taxon>Libellulidae</taxon>
        <taxon>Ladona</taxon>
    </lineage>
</organism>
<evidence type="ECO:0000259" key="2">
    <source>
        <dbReference type="Pfam" id="PF13843"/>
    </source>
</evidence>
<dbReference type="Proteomes" id="UP000792457">
    <property type="component" value="Unassembled WGS sequence"/>
</dbReference>
<feature type="domain" description="PiggyBac transposable element-derived protein" evidence="2">
    <location>
        <begin position="22"/>
        <end position="83"/>
    </location>
</feature>